<comment type="catalytic activity">
    <reaction evidence="10 11">
        <text>shikimate + ATP = 3-phosphoshikimate + ADP + H(+)</text>
        <dbReference type="Rhea" id="RHEA:13121"/>
        <dbReference type="ChEBI" id="CHEBI:15378"/>
        <dbReference type="ChEBI" id="CHEBI:30616"/>
        <dbReference type="ChEBI" id="CHEBI:36208"/>
        <dbReference type="ChEBI" id="CHEBI:145989"/>
        <dbReference type="ChEBI" id="CHEBI:456216"/>
        <dbReference type="EC" id="2.7.1.71"/>
    </reaction>
</comment>
<comment type="pathway">
    <text evidence="1 11">Metabolic intermediate biosynthesis; chorismate biosynthesis; chorismate from D-erythrose 4-phosphate and phosphoenolpyruvate: step 5/7.</text>
</comment>
<dbReference type="CDD" id="cd00464">
    <property type="entry name" value="SK"/>
    <property type="match status" value="1"/>
</dbReference>
<keyword evidence="11" id="KW-0963">Cytoplasm</keyword>
<comment type="caution">
    <text evidence="11">Lacks conserved residue(s) required for the propagation of feature annotation.</text>
</comment>
<comment type="function">
    <text evidence="11">Catalyzes the specific phosphorylation of the 3-hydroxyl group of shikimic acid using ATP as a cosubstrate.</text>
</comment>
<dbReference type="InterPro" id="IPR000623">
    <property type="entry name" value="Shikimate_kinase/TSH1"/>
</dbReference>
<dbReference type="Proteomes" id="UP000060487">
    <property type="component" value="Unassembled WGS sequence"/>
</dbReference>
<evidence type="ECO:0000313" key="12">
    <source>
        <dbReference type="EMBL" id="KWT91584.1"/>
    </source>
</evidence>
<proteinExistence type="inferred from homology"/>
<accession>A0ABR5SHL1</accession>
<feature type="binding site" evidence="11">
    <location>
        <begin position="11"/>
        <end position="16"/>
    </location>
    <ligand>
        <name>ATP</name>
        <dbReference type="ChEBI" id="CHEBI:30616"/>
    </ligand>
</feature>
<comment type="subunit">
    <text evidence="11">Monomer.</text>
</comment>
<keyword evidence="11" id="KW-0460">Magnesium</keyword>
<dbReference type="InterPro" id="IPR027417">
    <property type="entry name" value="P-loop_NTPase"/>
</dbReference>
<dbReference type="PANTHER" id="PTHR21087">
    <property type="entry name" value="SHIKIMATE KINASE"/>
    <property type="match status" value="1"/>
</dbReference>
<evidence type="ECO:0000256" key="6">
    <source>
        <dbReference type="ARBA" id="ARBA00022741"/>
    </source>
</evidence>
<dbReference type="HAMAP" id="MF_00109">
    <property type="entry name" value="Shikimate_kinase"/>
    <property type="match status" value="1"/>
</dbReference>
<evidence type="ECO:0000256" key="10">
    <source>
        <dbReference type="ARBA" id="ARBA00048567"/>
    </source>
</evidence>
<evidence type="ECO:0000313" key="13">
    <source>
        <dbReference type="Proteomes" id="UP000060487"/>
    </source>
</evidence>
<keyword evidence="9 11" id="KW-0057">Aromatic amino acid biosynthesis</keyword>
<keyword evidence="11" id="KW-0479">Metal-binding</keyword>
<dbReference type="RefSeq" id="WP_085051393.1">
    <property type="nucleotide sequence ID" value="NZ_LNQR01000031.1"/>
</dbReference>
<dbReference type="Gene3D" id="3.40.50.300">
    <property type="entry name" value="P-loop containing nucleotide triphosphate hydrolases"/>
    <property type="match status" value="1"/>
</dbReference>
<organism evidence="12 13">
    <name type="scientific">Candidatus Magnetominusculus xianensis</name>
    <dbReference type="NCBI Taxonomy" id="1748249"/>
    <lineage>
        <taxon>Bacteria</taxon>
        <taxon>Pseudomonadati</taxon>
        <taxon>Nitrospirota</taxon>
        <taxon>Nitrospiria</taxon>
        <taxon>Nitrospirales</taxon>
        <taxon>Nitrospiraceae</taxon>
        <taxon>Candidatus Magnetominusculus</taxon>
    </lineage>
</organism>
<sequence length="169" mass="18538">MKNIVLTGFMGTGKTTIGKVLAKSLGRNLIDIDSEIEKDKGIKITEIFESMGEATFRAMETEMVDKISTLSNVVISTGGGVVLRQENIELLRKNGIVVNLTADPEIIYARLSGANDRPLLNVADPLAKIMELLDFRRPFYQNADIIIDTGDKTPIIAAEEIIQSAKLMN</sequence>
<evidence type="ECO:0000256" key="3">
    <source>
        <dbReference type="ARBA" id="ARBA00012154"/>
    </source>
</evidence>
<dbReference type="EC" id="2.7.1.71" evidence="3 11"/>
<reference evidence="12 13" key="1">
    <citation type="submission" date="2015-11" db="EMBL/GenBank/DDBJ databases">
        <authorList>
            <person name="Lin W."/>
        </authorList>
    </citation>
    <scope>NUCLEOTIDE SEQUENCE [LARGE SCALE GENOMIC DNA]</scope>
    <source>
        <strain evidence="12 13">HCH-1</strain>
    </source>
</reference>
<dbReference type="PROSITE" id="PS01128">
    <property type="entry name" value="SHIKIMATE_KINASE"/>
    <property type="match status" value="1"/>
</dbReference>
<dbReference type="Pfam" id="PF01202">
    <property type="entry name" value="SKI"/>
    <property type="match status" value="1"/>
</dbReference>
<dbReference type="SUPFAM" id="SSF52540">
    <property type="entry name" value="P-loop containing nucleoside triphosphate hydrolases"/>
    <property type="match status" value="1"/>
</dbReference>
<keyword evidence="5 11" id="KW-0808">Transferase</keyword>
<evidence type="ECO:0000256" key="5">
    <source>
        <dbReference type="ARBA" id="ARBA00022679"/>
    </source>
</evidence>
<keyword evidence="8 11" id="KW-0067">ATP-binding</keyword>
<feature type="binding site" evidence="11">
    <location>
        <position position="33"/>
    </location>
    <ligand>
        <name>substrate</name>
    </ligand>
</feature>
<dbReference type="GO" id="GO:0004765">
    <property type="term" value="F:shikimate kinase activity"/>
    <property type="evidence" value="ECO:0007669"/>
    <property type="project" value="UniProtKB-EC"/>
</dbReference>
<comment type="similarity">
    <text evidence="2 11">Belongs to the shikimate kinase family.</text>
</comment>
<keyword evidence="13" id="KW-1185">Reference proteome</keyword>
<comment type="cofactor">
    <cofactor evidence="11">
        <name>Mg(2+)</name>
        <dbReference type="ChEBI" id="CHEBI:18420"/>
    </cofactor>
    <text evidence="11">Binds 1 Mg(2+) ion per subunit.</text>
</comment>
<evidence type="ECO:0000256" key="4">
    <source>
        <dbReference type="ARBA" id="ARBA00022605"/>
    </source>
</evidence>
<gene>
    <name evidence="11" type="primary">aroK</name>
    <name evidence="12" type="ORF">ASN18_0865</name>
</gene>
<dbReference type="InterPro" id="IPR023000">
    <property type="entry name" value="Shikimate_kinase_CS"/>
</dbReference>
<name>A0ABR5SHL1_9BACT</name>
<dbReference type="PANTHER" id="PTHR21087:SF16">
    <property type="entry name" value="SHIKIMATE KINASE 1, CHLOROPLASTIC"/>
    <property type="match status" value="1"/>
</dbReference>
<dbReference type="InterPro" id="IPR031322">
    <property type="entry name" value="Shikimate/glucono_kinase"/>
</dbReference>
<evidence type="ECO:0000256" key="8">
    <source>
        <dbReference type="ARBA" id="ARBA00022840"/>
    </source>
</evidence>
<feature type="binding site" evidence="11">
    <location>
        <position position="136"/>
    </location>
    <ligand>
        <name>substrate</name>
    </ligand>
</feature>
<feature type="binding site" evidence="11">
    <location>
        <position position="79"/>
    </location>
    <ligand>
        <name>substrate</name>
    </ligand>
</feature>
<feature type="binding site" evidence="11">
    <location>
        <position position="15"/>
    </location>
    <ligand>
        <name>Mg(2+)</name>
        <dbReference type="ChEBI" id="CHEBI:18420"/>
    </ligand>
</feature>
<evidence type="ECO:0000256" key="11">
    <source>
        <dbReference type="HAMAP-Rule" id="MF_00109"/>
    </source>
</evidence>
<dbReference type="EMBL" id="LNQR01000031">
    <property type="protein sequence ID" value="KWT91584.1"/>
    <property type="molecule type" value="Genomic_DNA"/>
</dbReference>
<evidence type="ECO:0000256" key="7">
    <source>
        <dbReference type="ARBA" id="ARBA00022777"/>
    </source>
</evidence>
<evidence type="ECO:0000256" key="1">
    <source>
        <dbReference type="ARBA" id="ARBA00004842"/>
    </source>
</evidence>
<evidence type="ECO:0000256" key="9">
    <source>
        <dbReference type="ARBA" id="ARBA00023141"/>
    </source>
</evidence>
<evidence type="ECO:0000256" key="2">
    <source>
        <dbReference type="ARBA" id="ARBA00006997"/>
    </source>
</evidence>
<dbReference type="PRINTS" id="PR01100">
    <property type="entry name" value="SHIKIMTKNASE"/>
</dbReference>
<feature type="binding site" evidence="11">
    <location>
        <position position="117"/>
    </location>
    <ligand>
        <name>ATP</name>
        <dbReference type="ChEBI" id="CHEBI:30616"/>
    </ligand>
</feature>
<keyword evidence="7 11" id="KW-0418">Kinase</keyword>
<comment type="subcellular location">
    <subcellularLocation>
        <location evidence="11">Cytoplasm</location>
    </subcellularLocation>
</comment>
<keyword evidence="6 11" id="KW-0547">Nucleotide-binding</keyword>
<keyword evidence="4 11" id="KW-0028">Amino-acid biosynthesis</keyword>
<protein>
    <recommendedName>
        <fullName evidence="3 11">Shikimate kinase</fullName>
        <shortName evidence="11">SK</shortName>
        <ecNumber evidence="3 11">2.7.1.71</ecNumber>
    </recommendedName>
</protein>
<comment type="caution">
    <text evidence="12">The sequence shown here is derived from an EMBL/GenBank/DDBJ whole genome shotgun (WGS) entry which is preliminary data.</text>
</comment>
<feature type="binding site" evidence="11">
    <location>
        <position position="57"/>
    </location>
    <ligand>
        <name>substrate</name>
    </ligand>
</feature>